<feature type="region of interest" description="Disordered" evidence="4">
    <location>
        <begin position="701"/>
        <end position="736"/>
    </location>
</feature>
<dbReference type="Pfam" id="PF20802">
    <property type="entry name" value="MAML1_3_TAD1"/>
    <property type="match status" value="1"/>
</dbReference>
<feature type="compositionally biased region" description="Low complexity" evidence="4">
    <location>
        <begin position="404"/>
        <end position="425"/>
    </location>
</feature>
<feature type="compositionally biased region" description="Polar residues" evidence="4">
    <location>
        <begin position="460"/>
        <end position="471"/>
    </location>
</feature>
<dbReference type="GO" id="GO:0007219">
    <property type="term" value="P:Notch signaling pathway"/>
    <property type="evidence" value="ECO:0007669"/>
    <property type="project" value="InterPro"/>
</dbReference>
<accession>A0AAW1CGN6</accession>
<feature type="compositionally biased region" description="Polar residues" evidence="4">
    <location>
        <begin position="129"/>
        <end position="139"/>
    </location>
</feature>
<dbReference type="GO" id="GO:0003713">
    <property type="term" value="F:transcription coactivator activity"/>
    <property type="evidence" value="ECO:0007669"/>
    <property type="project" value="InterPro"/>
</dbReference>
<dbReference type="Proteomes" id="UP001461498">
    <property type="component" value="Unassembled WGS sequence"/>
</dbReference>
<comment type="similarity">
    <text evidence="2">Belongs to the mastermind family.</text>
</comment>
<evidence type="ECO:0000313" key="6">
    <source>
        <dbReference type="EMBL" id="KAK9497075.1"/>
    </source>
</evidence>
<dbReference type="AlphaFoldDB" id="A0AAW1CGN6"/>
<feature type="domain" description="Neurogenic mastermind-like N-terminal" evidence="5">
    <location>
        <begin position="11"/>
        <end position="70"/>
    </location>
</feature>
<dbReference type="SMART" id="SM01275">
    <property type="entry name" value="MamL-1"/>
    <property type="match status" value="1"/>
</dbReference>
<dbReference type="GO" id="GO:0016607">
    <property type="term" value="C:nuclear speck"/>
    <property type="evidence" value="ECO:0007669"/>
    <property type="project" value="InterPro"/>
</dbReference>
<dbReference type="EMBL" id="JAPXFL010000015">
    <property type="protein sequence ID" value="KAK9497075.1"/>
    <property type="molecule type" value="Genomic_DNA"/>
</dbReference>
<comment type="caution">
    <text evidence="6">The sequence shown here is derived from an EMBL/GenBank/DDBJ whole genome shotgun (WGS) entry which is preliminary data.</text>
</comment>
<comment type="subcellular location">
    <subcellularLocation>
        <location evidence="1">Nucleus</location>
    </subcellularLocation>
</comment>
<feature type="region of interest" description="Disordered" evidence="4">
    <location>
        <begin position="404"/>
        <end position="471"/>
    </location>
</feature>
<dbReference type="Gene3D" id="6.10.250.970">
    <property type="match status" value="1"/>
</dbReference>
<evidence type="ECO:0000256" key="3">
    <source>
        <dbReference type="ARBA" id="ARBA00023242"/>
    </source>
</evidence>
<dbReference type="GO" id="GO:0045944">
    <property type="term" value="P:positive regulation of transcription by RNA polymerase II"/>
    <property type="evidence" value="ECO:0007669"/>
    <property type="project" value="InterPro"/>
</dbReference>
<evidence type="ECO:0000256" key="1">
    <source>
        <dbReference type="ARBA" id="ARBA00004123"/>
    </source>
</evidence>
<evidence type="ECO:0000259" key="5">
    <source>
        <dbReference type="SMART" id="SM01275"/>
    </source>
</evidence>
<evidence type="ECO:0000313" key="7">
    <source>
        <dbReference type="Proteomes" id="UP001461498"/>
    </source>
</evidence>
<evidence type="ECO:0000256" key="2">
    <source>
        <dbReference type="ARBA" id="ARBA00008081"/>
    </source>
</evidence>
<feature type="region of interest" description="Disordered" evidence="4">
    <location>
        <begin position="66"/>
        <end position="139"/>
    </location>
</feature>
<gene>
    <name evidence="6" type="ORF">O3M35_004454</name>
</gene>
<dbReference type="InterPro" id="IPR019082">
    <property type="entry name" value="Mastermind-like_N"/>
</dbReference>
<proteinExistence type="inferred from homology"/>
<protein>
    <recommendedName>
        <fullName evidence="5">Neurogenic mastermind-like N-terminal domain-containing protein</fullName>
    </recommendedName>
</protein>
<evidence type="ECO:0000256" key="4">
    <source>
        <dbReference type="SAM" id="MobiDB-lite"/>
    </source>
</evidence>
<name>A0AAW1CGN6_9HEMI</name>
<reference evidence="6 7" key="1">
    <citation type="submission" date="2022-12" db="EMBL/GenBank/DDBJ databases">
        <title>Chromosome-level genome assembly of true bugs.</title>
        <authorList>
            <person name="Ma L."/>
            <person name="Li H."/>
        </authorList>
    </citation>
    <scope>NUCLEOTIDE SEQUENCE [LARGE SCALE GENOMIC DNA]</scope>
    <source>
        <strain evidence="6">Lab_2022b</strain>
    </source>
</reference>
<organism evidence="6 7">
    <name type="scientific">Rhynocoris fuscipes</name>
    <dbReference type="NCBI Taxonomy" id="488301"/>
    <lineage>
        <taxon>Eukaryota</taxon>
        <taxon>Metazoa</taxon>
        <taxon>Ecdysozoa</taxon>
        <taxon>Arthropoda</taxon>
        <taxon>Hexapoda</taxon>
        <taxon>Insecta</taxon>
        <taxon>Pterygota</taxon>
        <taxon>Neoptera</taxon>
        <taxon>Paraneoptera</taxon>
        <taxon>Hemiptera</taxon>
        <taxon>Heteroptera</taxon>
        <taxon>Panheteroptera</taxon>
        <taxon>Cimicomorpha</taxon>
        <taxon>Reduviidae</taxon>
        <taxon>Harpactorinae</taxon>
        <taxon>Harpactorini</taxon>
        <taxon>Rhynocoris</taxon>
    </lineage>
</organism>
<keyword evidence="3" id="KW-0539">Nucleus</keyword>
<dbReference type="Pfam" id="PF09596">
    <property type="entry name" value="MamL-1"/>
    <property type="match status" value="1"/>
</dbReference>
<feature type="compositionally biased region" description="Polar residues" evidence="4">
    <location>
        <begin position="78"/>
        <end position="90"/>
    </location>
</feature>
<feature type="compositionally biased region" description="Basic and acidic residues" evidence="4">
    <location>
        <begin position="66"/>
        <end position="77"/>
    </location>
</feature>
<feature type="compositionally biased region" description="Polar residues" evidence="4">
    <location>
        <begin position="437"/>
        <end position="450"/>
    </location>
</feature>
<dbReference type="InterPro" id="IPR046370">
    <property type="entry name" value="MAML_N_sf"/>
</dbReference>
<feature type="compositionally biased region" description="Polar residues" evidence="4">
    <location>
        <begin position="103"/>
        <end position="122"/>
    </location>
</feature>
<sequence>MGGGPTEILPPKKQAVVERLRRRIESYRKHQNDCVPRFDHSFNGVIEQNVQDTLLLKRRFLENKAKRTVKKSEKKPNDNSIQNTSNNLQKYGTKRGASEDVESNTADSNYISNKTGSSSNGPQVDGPPTKSSNPSNNKENLTKFSVEIVQQLEFTTSAANSQISANVTVKAMNTCIKSDPVNSPPSSPRPANTPQQVIECKREPDMKFVDLEECAAALEKDAVALHGNSSFPGFTDLIGDDTSDAFNDLISDISDFNTEFMKDFDFDNSDNKTSNLNCNNNNINNNNSNSNNTQTQSINQMPNSPAVVDESIHQIKTESKDLSHLHPSCSQSRINFHPGLEISKTELSPAAQTLKHMAEQHQVKVAALGVNYGQRLSNYGPVSTQNNANNSPYTQELKQEAYSNNGQNQNTQNNQGSPGPQNQQTRSGSPGSHRYKTNFNNFTSRSTSGPQRQQQQQAQNSSLHATQTQQIHAQGHQIQVSLAQNIAAELKSGTMTLGAQQGAFFSGSTNSEQFCSVSQSQTLNFSQHNLRARNSTVPRHPSHNIRNHLPVVMEVINPNSHLGGVRQELSNKSHNVQYPLPRFAQPRMILQPMPPSGPLLRGSYMNTVAGPRGNLQTGKPLRDMAQQNENISWKHMVLHPPRNSSHFHPNHGVTFSSNENQISGGQTQHIGGLSQHPSLGFHQINPSMSVRINMSQNVSTNSIFTSGGKPSSNSLQDHQNQIQTSQNYPPNSTYNSSPLIFSNSSYGHPLLHHVQQANNSNNLTTPPDFNLDFLEQLPTDNSAHFSDQDLINSLESSGNFNFQDIL</sequence>
<keyword evidence="7" id="KW-1185">Reference proteome</keyword>